<accession>A0AAW1Y3L5</accession>
<dbReference type="AlphaFoldDB" id="A0AAW1Y3L5"/>
<dbReference type="EMBL" id="JBEDUW010000002">
    <property type="protein sequence ID" value="KAK9943534.1"/>
    <property type="molecule type" value="Genomic_DNA"/>
</dbReference>
<protein>
    <submittedName>
        <fullName evidence="1">Uncharacterized protein</fullName>
    </submittedName>
</protein>
<evidence type="ECO:0000313" key="1">
    <source>
        <dbReference type="EMBL" id="KAK9943534.1"/>
    </source>
</evidence>
<proteinExistence type="predicted"/>
<name>A0AAW1Y3L5_RUBAR</name>
<organism evidence="1 2">
    <name type="scientific">Rubus argutus</name>
    <name type="common">Southern blackberry</name>
    <dbReference type="NCBI Taxonomy" id="59490"/>
    <lineage>
        <taxon>Eukaryota</taxon>
        <taxon>Viridiplantae</taxon>
        <taxon>Streptophyta</taxon>
        <taxon>Embryophyta</taxon>
        <taxon>Tracheophyta</taxon>
        <taxon>Spermatophyta</taxon>
        <taxon>Magnoliopsida</taxon>
        <taxon>eudicotyledons</taxon>
        <taxon>Gunneridae</taxon>
        <taxon>Pentapetalae</taxon>
        <taxon>rosids</taxon>
        <taxon>fabids</taxon>
        <taxon>Rosales</taxon>
        <taxon>Rosaceae</taxon>
        <taxon>Rosoideae</taxon>
        <taxon>Rosoideae incertae sedis</taxon>
        <taxon>Rubus</taxon>
    </lineage>
</organism>
<sequence>MAVNFAPNRSAAPIVIVVFFKGEGADIEVPVVVPVPDLEVLHQGPVVVFVALRELLEVVGKAVEEYLARERVNKQGPELHDLVVFVLGAQVP</sequence>
<keyword evidence="2" id="KW-1185">Reference proteome</keyword>
<evidence type="ECO:0000313" key="2">
    <source>
        <dbReference type="Proteomes" id="UP001457282"/>
    </source>
</evidence>
<gene>
    <name evidence="1" type="ORF">M0R45_009139</name>
</gene>
<comment type="caution">
    <text evidence="1">The sequence shown here is derived from an EMBL/GenBank/DDBJ whole genome shotgun (WGS) entry which is preliminary data.</text>
</comment>
<reference evidence="1 2" key="1">
    <citation type="journal article" date="2023" name="G3 (Bethesda)">
        <title>A chromosome-length genome assembly and annotation of blackberry (Rubus argutus, cv. 'Hillquist').</title>
        <authorList>
            <person name="Bruna T."/>
            <person name="Aryal R."/>
            <person name="Dudchenko O."/>
            <person name="Sargent D.J."/>
            <person name="Mead D."/>
            <person name="Buti M."/>
            <person name="Cavallini A."/>
            <person name="Hytonen T."/>
            <person name="Andres J."/>
            <person name="Pham M."/>
            <person name="Weisz D."/>
            <person name="Mascagni F."/>
            <person name="Usai G."/>
            <person name="Natali L."/>
            <person name="Bassil N."/>
            <person name="Fernandez G.E."/>
            <person name="Lomsadze A."/>
            <person name="Armour M."/>
            <person name="Olukolu B."/>
            <person name="Poorten T."/>
            <person name="Britton C."/>
            <person name="Davik J."/>
            <person name="Ashrafi H."/>
            <person name="Aiden E.L."/>
            <person name="Borodovsky M."/>
            <person name="Worthington M."/>
        </authorList>
    </citation>
    <scope>NUCLEOTIDE SEQUENCE [LARGE SCALE GENOMIC DNA]</scope>
    <source>
        <strain evidence="1">PI 553951</strain>
    </source>
</reference>
<dbReference type="Proteomes" id="UP001457282">
    <property type="component" value="Unassembled WGS sequence"/>
</dbReference>